<feature type="domain" description="SHOCT" evidence="2">
    <location>
        <begin position="32"/>
        <end position="58"/>
    </location>
</feature>
<name>A0A1F5JM76_9BACT</name>
<reference evidence="3 4" key="1">
    <citation type="journal article" date="2016" name="Nat. Commun.">
        <title>Thousands of microbial genomes shed light on interconnected biogeochemical processes in an aquifer system.</title>
        <authorList>
            <person name="Anantharaman K."/>
            <person name="Brown C.T."/>
            <person name="Hug L.A."/>
            <person name="Sharon I."/>
            <person name="Castelle C.J."/>
            <person name="Probst A.J."/>
            <person name="Thomas B.C."/>
            <person name="Singh A."/>
            <person name="Wilkins M.J."/>
            <person name="Karaoz U."/>
            <person name="Brodie E.L."/>
            <person name="Williams K.H."/>
            <person name="Hubbard S.S."/>
            <person name="Banfield J.F."/>
        </authorList>
    </citation>
    <scope>NUCLEOTIDE SEQUENCE [LARGE SCALE GENOMIC DNA]</scope>
</reference>
<gene>
    <name evidence="3" type="ORF">A2867_02025</name>
</gene>
<dbReference type="AlphaFoldDB" id="A0A1F5JM76"/>
<protein>
    <recommendedName>
        <fullName evidence="2">SHOCT domain-containing protein</fullName>
    </recommendedName>
</protein>
<proteinExistence type="predicted"/>
<feature type="transmembrane region" description="Helical" evidence="1">
    <location>
        <begin position="6"/>
        <end position="22"/>
    </location>
</feature>
<keyword evidence="1" id="KW-0472">Membrane</keyword>
<evidence type="ECO:0000313" key="3">
    <source>
        <dbReference type="EMBL" id="OGE29658.1"/>
    </source>
</evidence>
<dbReference type="EMBL" id="MFCP01000003">
    <property type="protein sequence ID" value="OGE29658.1"/>
    <property type="molecule type" value="Genomic_DNA"/>
</dbReference>
<organism evidence="3 4">
    <name type="scientific">Candidatus Daviesbacteria bacterium RIFCSPHIGHO2_01_FULL_40_11</name>
    <dbReference type="NCBI Taxonomy" id="1797762"/>
    <lineage>
        <taxon>Bacteria</taxon>
        <taxon>Candidatus Daviesiibacteriota</taxon>
    </lineage>
</organism>
<sequence length="59" mass="7029">MFMIIFWVLIILGVIALTRYLVRSGQEKGNRTPLDVLKERYAQGEINKKEFEEMKKDLR</sequence>
<evidence type="ECO:0000256" key="1">
    <source>
        <dbReference type="SAM" id="Phobius"/>
    </source>
</evidence>
<evidence type="ECO:0000259" key="2">
    <source>
        <dbReference type="Pfam" id="PF09851"/>
    </source>
</evidence>
<keyword evidence="1" id="KW-0812">Transmembrane</keyword>
<keyword evidence="1" id="KW-1133">Transmembrane helix</keyword>
<dbReference type="Pfam" id="PF09851">
    <property type="entry name" value="SHOCT"/>
    <property type="match status" value="1"/>
</dbReference>
<accession>A0A1F5JM76</accession>
<dbReference type="InterPro" id="IPR018649">
    <property type="entry name" value="SHOCT"/>
</dbReference>
<dbReference type="Proteomes" id="UP000177555">
    <property type="component" value="Unassembled WGS sequence"/>
</dbReference>
<evidence type="ECO:0000313" key="4">
    <source>
        <dbReference type="Proteomes" id="UP000177555"/>
    </source>
</evidence>
<comment type="caution">
    <text evidence="3">The sequence shown here is derived from an EMBL/GenBank/DDBJ whole genome shotgun (WGS) entry which is preliminary data.</text>
</comment>